<dbReference type="InterPro" id="IPR029024">
    <property type="entry name" value="TerB-like"/>
</dbReference>
<proteinExistence type="predicted"/>
<keyword evidence="10 12" id="KW-0472">Membrane</keyword>
<evidence type="ECO:0000256" key="4">
    <source>
        <dbReference type="ARBA" id="ARBA00022692"/>
    </source>
</evidence>
<dbReference type="InterPro" id="IPR050083">
    <property type="entry name" value="HtpX_protease"/>
</dbReference>
<keyword evidence="9" id="KW-0482">Metalloprotease</keyword>
<evidence type="ECO:0000256" key="10">
    <source>
        <dbReference type="ARBA" id="ARBA00023136"/>
    </source>
</evidence>
<evidence type="ECO:0000256" key="9">
    <source>
        <dbReference type="ARBA" id="ARBA00023049"/>
    </source>
</evidence>
<dbReference type="Proteomes" id="UP000305874">
    <property type="component" value="Unassembled WGS sequence"/>
</dbReference>
<feature type="compositionally biased region" description="Polar residues" evidence="11">
    <location>
        <begin position="347"/>
        <end position="365"/>
    </location>
</feature>
<dbReference type="EMBL" id="PNCG01000023">
    <property type="protein sequence ID" value="TMP85565.1"/>
    <property type="molecule type" value="Genomic_DNA"/>
</dbReference>
<evidence type="ECO:0000256" key="7">
    <source>
        <dbReference type="ARBA" id="ARBA00022833"/>
    </source>
</evidence>
<feature type="transmembrane region" description="Helical" evidence="12">
    <location>
        <begin position="62"/>
        <end position="82"/>
    </location>
</feature>
<sequence>MSGFFSQQRQARRKTWLLLVLFVLAVGALIALAHWPFLWLMSIFSTDPYTLFNYGIAHGTDASIHLGLTLSITAIISTAILYKYWQLRRGGSVIAEQLGGQLVQTNTYHEQQRVLLNVVEEVAIAARMPVPSTYLLANQPSINAFAAGYHRRDSVIAITQGALEQLSRAQLQAVVAHEFSHIVNGDVRLNVRMSALLYGITFIGQAGENLIYSAMNASRRHNAQRTDGAGFTTVIGVILTLFGWLGTQLGDIIKALVCRQREYLADAGAAQFTRNPQALAGALLAIAENPRKNTLRQNNAHLFSHYFFSDALSPWLTWLSTHPPLTKRIRRLDPHWHGQLKERPRTAPSQANTMAFSASQGRNPQPQVVYGDFREKLIGIEDSLSYLAHEPSDARWLVMLLCLHQHWPNRQAQLTFIAALPYVDMYKLDRAELALTKLSTEPQFRLLEVAIGAIRCLPKAQRSQFLAQLKELAALCEDWELVPWSFQQLSAHALADKTVGALPVMNKTVIVAACEQLLGALASYGHADPEQQRLALAAAARHLQIPLSLEHEARCQLTRLQRALRVIKGLPVVKRQQLLKACRVCVEHDAHINEAEQTLLYTLAACLEIDGIDC</sequence>
<evidence type="ECO:0000256" key="6">
    <source>
        <dbReference type="ARBA" id="ARBA00022801"/>
    </source>
</evidence>
<name>A0A5S3Z1D4_9GAMM</name>
<keyword evidence="4 12" id="KW-0812">Transmembrane</keyword>
<dbReference type="AlphaFoldDB" id="A0A5S3Z1D4"/>
<keyword evidence="8 12" id="KW-1133">Transmembrane helix</keyword>
<dbReference type="SUPFAM" id="SSF158682">
    <property type="entry name" value="TerB-like"/>
    <property type="match status" value="1"/>
</dbReference>
<feature type="transmembrane region" description="Helical" evidence="12">
    <location>
        <begin position="16"/>
        <end position="42"/>
    </location>
</feature>
<keyword evidence="5" id="KW-0479">Metal-binding</keyword>
<dbReference type="InterPro" id="IPR001915">
    <property type="entry name" value="Peptidase_M48"/>
</dbReference>
<keyword evidence="6" id="KW-0378">Hydrolase</keyword>
<reference evidence="14 15" key="1">
    <citation type="submission" date="2017-12" db="EMBL/GenBank/DDBJ databases">
        <authorList>
            <person name="Paulsen S."/>
            <person name="Gram L.K."/>
        </authorList>
    </citation>
    <scope>NUCLEOTIDE SEQUENCE [LARGE SCALE GENOMIC DNA]</scope>
    <source>
        <strain evidence="14 15">S2897</strain>
    </source>
</reference>
<evidence type="ECO:0000256" key="12">
    <source>
        <dbReference type="SAM" id="Phobius"/>
    </source>
</evidence>
<keyword evidence="2" id="KW-1003">Cell membrane</keyword>
<dbReference type="PANTHER" id="PTHR43221">
    <property type="entry name" value="PROTEASE HTPX"/>
    <property type="match status" value="1"/>
</dbReference>
<evidence type="ECO:0000256" key="1">
    <source>
        <dbReference type="ARBA" id="ARBA00001947"/>
    </source>
</evidence>
<dbReference type="GO" id="GO:0004222">
    <property type="term" value="F:metalloendopeptidase activity"/>
    <property type="evidence" value="ECO:0007669"/>
    <property type="project" value="InterPro"/>
</dbReference>
<evidence type="ECO:0000313" key="15">
    <source>
        <dbReference type="Proteomes" id="UP000305874"/>
    </source>
</evidence>
<dbReference type="PANTHER" id="PTHR43221:SF2">
    <property type="entry name" value="PROTEASE HTPX HOMOLOG"/>
    <property type="match status" value="1"/>
</dbReference>
<evidence type="ECO:0000256" key="2">
    <source>
        <dbReference type="ARBA" id="ARBA00022475"/>
    </source>
</evidence>
<dbReference type="RefSeq" id="WP_138549032.1">
    <property type="nucleotide sequence ID" value="NZ_PNCG01000023.1"/>
</dbReference>
<comment type="cofactor">
    <cofactor evidence="1">
        <name>Zn(2+)</name>
        <dbReference type="ChEBI" id="CHEBI:29105"/>
    </cofactor>
</comment>
<accession>A0A5S3Z1D4</accession>
<evidence type="ECO:0000256" key="8">
    <source>
        <dbReference type="ARBA" id="ARBA00022989"/>
    </source>
</evidence>
<dbReference type="Pfam" id="PF01435">
    <property type="entry name" value="Peptidase_M48"/>
    <property type="match status" value="1"/>
</dbReference>
<comment type="caution">
    <text evidence="14">The sequence shown here is derived from an EMBL/GenBank/DDBJ whole genome shotgun (WGS) entry which is preliminary data.</text>
</comment>
<evidence type="ECO:0000256" key="11">
    <source>
        <dbReference type="SAM" id="MobiDB-lite"/>
    </source>
</evidence>
<feature type="transmembrane region" description="Helical" evidence="12">
    <location>
        <begin position="228"/>
        <end position="246"/>
    </location>
</feature>
<evidence type="ECO:0000259" key="13">
    <source>
        <dbReference type="Pfam" id="PF01435"/>
    </source>
</evidence>
<feature type="region of interest" description="Disordered" evidence="11">
    <location>
        <begin position="340"/>
        <end position="365"/>
    </location>
</feature>
<dbReference type="GO" id="GO:0046872">
    <property type="term" value="F:metal ion binding"/>
    <property type="evidence" value="ECO:0007669"/>
    <property type="project" value="UniProtKB-KW"/>
</dbReference>
<feature type="domain" description="Peptidase M48" evidence="13">
    <location>
        <begin position="111"/>
        <end position="333"/>
    </location>
</feature>
<protein>
    <recommendedName>
        <fullName evidence="13">Peptidase M48 domain-containing protein</fullName>
    </recommendedName>
</protein>
<reference evidence="15" key="2">
    <citation type="submission" date="2019-06" db="EMBL/GenBank/DDBJ databases">
        <title>Co-occurence of chitin degradation, pigmentation and bioactivity in marine Pseudoalteromonas.</title>
        <authorList>
            <person name="Sonnenschein E.C."/>
            <person name="Bech P.K."/>
        </authorList>
    </citation>
    <scope>NUCLEOTIDE SEQUENCE [LARGE SCALE GENOMIC DNA]</scope>
    <source>
        <strain evidence="15">S2897</strain>
    </source>
</reference>
<gene>
    <name evidence="14" type="ORF">CWC05_17895</name>
</gene>
<dbReference type="GO" id="GO:0006508">
    <property type="term" value="P:proteolysis"/>
    <property type="evidence" value="ECO:0007669"/>
    <property type="project" value="UniProtKB-KW"/>
</dbReference>
<organism evidence="14 15">
    <name type="scientific">Pseudoalteromonas ruthenica</name>
    <dbReference type="NCBI Taxonomy" id="151081"/>
    <lineage>
        <taxon>Bacteria</taxon>
        <taxon>Pseudomonadati</taxon>
        <taxon>Pseudomonadota</taxon>
        <taxon>Gammaproteobacteria</taxon>
        <taxon>Alteromonadales</taxon>
        <taxon>Pseudoalteromonadaceae</taxon>
        <taxon>Pseudoalteromonas</taxon>
    </lineage>
</organism>
<evidence type="ECO:0000256" key="5">
    <source>
        <dbReference type="ARBA" id="ARBA00022723"/>
    </source>
</evidence>
<keyword evidence="7" id="KW-0862">Zinc</keyword>
<dbReference type="Gene3D" id="3.30.2010.10">
    <property type="entry name" value="Metalloproteases ('zincins'), catalytic domain"/>
    <property type="match status" value="1"/>
</dbReference>
<keyword evidence="3" id="KW-0645">Protease</keyword>
<evidence type="ECO:0000256" key="3">
    <source>
        <dbReference type="ARBA" id="ARBA00022670"/>
    </source>
</evidence>
<evidence type="ECO:0000313" key="14">
    <source>
        <dbReference type="EMBL" id="TMP85565.1"/>
    </source>
</evidence>